<accession>A0A5K8AJT8</accession>
<dbReference type="SUPFAM" id="SSF46689">
    <property type="entry name" value="Homeodomain-like"/>
    <property type="match status" value="1"/>
</dbReference>
<dbReference type="Proteomes" id="UP000422108">
    <property type="component" value="Chromosome"/>
</dbReference>
<sequence>MVKLDLNRSILIVDDEESIRTYLAMDLEQDGYEVHKAENGRKGMGLLTKIHVDVVLLDLNLGDINGIEILREIQRLDIQVVPIVITAYGDIRSAVEAMKLSAFDYITKPFDADDIKIVIEKAFKFIGLENHINLLERQVDQFQYGELITCSSKMKDMLQLAEKVSATDSTILIHGETGTGKELVSSFIHRKSARNDKPFVTIDCTSLPENLMESELFGHEKGAFTGAINLKRGLFEVANEGTVFLNEIGELPSVLQSKILRVLESRTFRRIGSEKYLMTDVRVVAATNRNLGKMVEQGTFRSDLYYRLNVVPIEIPPLRERKEDIMPLVESFVAKLNKRVGKSISSVSNGAADLLLQYQWPGNIRELKNVVEHMVITCNGDHIGLNEISSEIKASATVECFNNFDFSCDEKCEIWPDFQTKKKEIIQNFEKSYALGLLKKNAYNISQCARDAQMHRSSFQRLMRKYDL</sequence>
<dbReference type="GO" id="GO:0006355">
    <property type="term" value="P:regulation of DNA-templated transcription"/>
    <property type="evidence" value="ECO:0007669"/>
    <property type="project" value="InterPro"/>
</dbReference>
<keyword evidence="5" id="KW-0597">Phosphoprotein</keyword>
<keyword evidence="4" id="KW-0804">Transcription</keyword>
<dbReference type="Pfam" id="PF00072">
    <property type="entry name" value="Response_reg"/>
    <property type="match status" value="1"/>
</dbReference>
<dbReference type="InterPro" id="IPR027417">
    <property type="entry name" value="P-loop_NTPase"/>
</dbReference>
<evidence type="ECO:0000256" key="4">
    <source>
        <dbReference type="ARBA" id="ARBA00023163"/>
    </source>
</evidence>
<feature type="domain" description="Response regulatory" evidence="7">
    <location>
        <begin position="9"/>
        <end position="123"/>
    </location>
</feature>
<dbReference type="GO" id="GO:0005524">
    <property type="term" value="F:ATP binding"/>
    <property type="evidence" value="ECO:0007669"/>
    <property type="project" value="UniProtKB-KW"/>
</dbReference>
<name>A0A5K8AJT8_9BACT</name>
<dbReference type="AlphaFoldDB" id="A0A5K8AJT8"/>
<proteinExistence type="predicted"/>
<reference evidence="8 9" key="1">
    <citation type="submission" date="2019-11" db="EMBL/GenBank/DDBJ databases">
        <title>Comparative genomics of hydrocarbon-degrading Desulfosarcina strains.</title>
        <authorList>
            <person name="Watanabe M."/>
            <person name="Kojima H."/>
            <person name="Fukui M."/>
        </authorList>
    </citation>
    <scope>NUCLEOTIDE SEQUENCE [LARGE SCALE GENOMIC DNA]</scope>
    <source>
        <strain evidence="9">oXyS1</strain>
    </source>
</reference>
<dbReference type="Gene3D" id="3.40.50.300">
    <property type="entry name" value="P-loop containing nucleotide triphosphate hydrolases"/>
    <property type="match status" value="1"/>
</dbReference>
<dbReference type="PROSITE" id="PS50045">
    <property type="entry name" value="SIGMA54_INTERACT_4"/>
    <property type="match status" value="1"/>
</dbReference>
<evidence type="ECO:0000256" key="1">
    <source>
        <dbReference type="ARBA" id="ARBA00022741"/>
    </source>
</evidence>
<organism evidence="8 9">
    <name type="scientific">Desulfosarcina ovata subsp. ovata</name>
    <dbReference type="NCBI Taxonomy" id="2752305"/>
    <lineage>
        <taxon>Bacteria</taxon>
        <taxon>Pseudomonadati</taxon>
        <taxon>Thermodesulfobacteriota</taxon>
        <taxon>Desulfobacteria</taxon>
        <taxon>Desulfobacterales</taxon>
        <taxon>Desulfosarcinaceae</taxon>
        <taxon>Desulfosarcina</taxon>
    </lineage>
</organism>
<dbReference type="InterPro" id="IPR001789">
    <property type="entry name" value="Sig_transdc_resp-reg_receiver"/>
</dbReference>
<dbReference type="InterPro" id="IPR025944">
    <property type="entry name" value="Sigma_54_int_dom_CS"/>
</dbReference>
<dbReference type="InterPro" id="IPR003593">
    <property type="entry name" value="AAA+_ATPase"/>
</dbReference>
<evidence type="ECO:0000256" key="5">
    <source>
        <dbReference type="PROSITE-ProRule" id="PRU00169"/>
    </source>
</evidence>
<feature type="modified residue" description="4-aspartylphosphate" evidence="5">
    <location>
        <position position="58"/>
    </location>
</feature>
<evidence type="ECO:0000313" key="8">
    <source>
        <dbReference type="EMBL" id="BBO92941.1"/>
    </source>
</evidence>
<dbReference type="Pfam" id="PF25601">
    <property type="entry name" value="AAA_lid_14"/>
    <property type="match status" value="1"/>
</dbReference>
<gene>
    <name evidence="8" type="ORF">DSCOOX_61210</name>
</gene>
<dbReference type="PROSITE" id="PS00688">
    <property type="entry name" value="SIGMA54_INTERACT_3"/>
    <property type="match status" value="1"/>
</dbReference>
<dbReference type="PROSITE" id="PS50110">
    <property type="entry name" value="RESPONSE_REGULATORY"/>
    <property type="match status" value="1"/>
</dbReference>
<dbReference type="InterPro" id="IPR025662">
    <property type="entry name" value="Sigma_54_int_dom_ATP-bd_1"/>
</dbReference>
<dbReference type="Pfam" id="PF00158">
    <property type="entry name" value="Sigma54_activat"/>
    <property type="match status" value="1"/>
</dbReference>
<dbReference type="SMART" id="SM00382">
    <property type="entry name" value="AAA"/>
    <property type="match status" value="1"/>
</dbReference>
<keyword evidence="1" id="KW-0547">Nucleotide-binding</keyword>
<dbReference type="Gene3D" id="1.10.10.60">
    <property type="entry name" value="Homeodomain-like"/>
    <property type="match status" value="1"/>
</dbReference>
<evidence type="ECO:0000256" key="2">
    <source>
        <dbReference type="ARBA" id="ARBA00022840"/>
    </source>
</evidence>
<dbReference type="SUPFAM" id="SSF52172">
    <property type="entry name" value="CheY-like"/>
    <property type="match status" value="1"/>
</dbReference>
<keyword evidence="9" id="KW-1185">Reference proteome</keyword>
<dbReference type="InterPro" id="IPR002078">
    <property type="entry name" value="Sigma_54_int"/>
</dbReference>
<evidence type="ECO:0000313" key="9">
    <source>
        <dbReference type="Proteomes" id="UP000422108"/>
    </source>
</evidence>
<evidence type="ECO:0000256" key="3">
    <source>
        <dbReference type="ARBA" id="ARBA00023015"/>
    </source>
</evidence>
<dbReference type="CDD" id="cd00009">
    <property type="entry name" value="AAA"/>
    <property type="match status" value="1"/>
</dbReference>
<keyword evidence="3" id="KW-0805">Transcription regulation</keyword>
<dbReference type="GO" id="GO:0000160">
    <property type="term" value="P:phosphorelay signal transduction system"/>
    <property type="evidence" value="ECO:0007669"/>
    <property type="project" value="InterPro"/>
</dbReference>
<dbReference type="FunFam" id="3.40.50.300:FF:000006">
    <property type="entry name" value="DNA-binding transcriptional regulator NtrC"/>
    <property type="match status" value="1"/>
</dbReference>
<dbReference type="InterPro" id="IPR058031">
    <property type="entry name" value="AAA_lid_NorR"/>
</dbReference>
<dbReference type="InterPro" id="IPR011006">
    <property type="entry name" value="CheY-like_superfamily"/>
</dbReference>
<dbReference type="SUPFAM" id="SSF52540">
    <property type="entry name" value="P-loop containing nucleoside triphosphate hydrolases"/>
    <property type="match status" value="1"/>
</dbReference>
<dbReference type="PANTHER" id="PTHR32071">
    <property type="entry name" value="TRANSCRIPTIONAL REGULATORY PROTEIN"/>
    <property type="match status" value="1"/>
</dbReference>
<dbReference type="SMART" id="SM00448">
    <property type="entry name" value="REC"/>
    <property type="match status" value="1"/>
</dbReference>
<dbReference type="InterPro" id="IPR009057">
    <property type="entry name" value="Homeodomain-like_sf"/>
</dbReference>
<dbReference type="EMBL" id="AP021879">
    <property type="protein sequence ID" value="BBO92941.1"/>
    <property type="molecule type" value="Genomic_DNA"/>
</dbReference>
<keyword evidence="2" id="KW-0067">ATP-binding</keyword>
<dbReference type="Gene3D" id="3.40.50.2300">
    <property type="match status" value="1"/>
</dbReference>
<feature type="domain" description="Sigma-54 factor interaction" evidence="6">
    <location>
        <begin position="147"/>
        <end position="376"/>
    </location>
</feature>
<protein>
    <submittedName>
        <fullName evidence="8">Acetoacetate metabolism regulatory protein AtoC</fullName>
    </submittedName>
</protein>
<evidence type="ECO:0000259" key="6">
    <source>
        <dbReference type="PROSITE" id="PS50045"/>
    </source>
</evidence>
<dbReference type="Gene3D" id="1.10.8.60">
    <property type="match status" value="1"/>
</dbReference>
<dbReference type="PROSITE" id="PS00675">
    <property type="entry name" value="SIGMA54_INTERACT_1"/>
    <property type="match status" value="1"/>
</dbReference>
<evidence type="ECO:0000259" key="7">
    <source>
        <dbReference type="PROSITE" id="PS50110"/>
    </source>
</evidence>